<name>A0A2P0PAZ3_9CAUD</name>
<organism evidence="1 2">
    <name type="scientific">Pectobacterium phage vB_PatP_CB3</name>
    <dbReference type="NCBI Taxonomy" id="1958918"/>
    <lineage>
        <taxon>Viruses</taxon>
        <taxon>Duplodnaviria</taxon>
        <taxon>Heunggongvirae</taxon>
        <taxon>Uroviricota</taxon>
        <taxon>Caudoviricetes</taxon>
        <taxon>Schitoviridae</taxon>
        <taxon>Cbunavirus</taxon>
        <taxon>Cbunavirus CB4</taxon>
    </lineage>
</organism>
<gene>
    <name evidence="1" type="ORF">CB3_046</name>
</gene>
<accession>A0A2P0PAZ3</accession>
<protein>
    <submittedName>
        <fullName evidence="1">Uncharacterized protein</fullName>
    </submittedName>
</protein>
<evidence type="ECO:0000313" key="2">
    <source>
        <dbReference type="Proteomes" id="UP000241977"/>
    </source>
</evidence>
<dbReference type="Proteomes" id="UP000241977">
    <property type="component" value="Segment"/>
</dbReference>
<dbReference type="EMBL" id="KY514265">
    <property type="protein sequence ID" value="ARB11870.1"/>
    <property type="molecule type" value="Genomic_DNA"/>
</dbReference>
<sequence length="63" mass="7131">MVQAIATAQTSYRLVLDLTPNELVTLQGIMQNPLWNPEQPELEPEEVKAIRKAIFNACAKHRT</sequence>
<evidence type="ECO:0000313" key="1">
    <source>
        <dbReference type="EMBL" id="ARB11870.1"/>
    </source>
</evidence>
<proteinExistence type="predicted"/>
<reference evidence="1 2" key="1">
    <citation type="submission" date="2017-01" db="EMBL/GenBank/DDBJ databases">
        <title>Isolation and Characterization of Pectobacterium phages.</title>
        <authorList>
            <person name="Buttimer C.T.H."/>
            <person name="Lucid A."/>
            <person name="Coffey A."/>
        </authorList>
    </citation>
    <scope>NUCLEOTIDE SEQUENCE [LARGE SCALE GENOMIC DNA]</scope>
</reference>